<feature type="transmembrane region" description="Helical" evidence="7">
    <location>
        <begin position="1032"/>
        <end position="1055"/>
    </location>
</feature>
<evidence type="ECO:0000256" key="2">
    <source>
        <dbReference type="ARBA" id="ARBA00022692"/>
    </source>
</evidence>
<name>A0A7S2S2B1_9STRA</name>
<dbReference type="InterPro" id="IPR052910">
    <property type="entry name" value="ABC-Purine-Binding"/>
</dbReference>
<feature type="transmembrane region" description="Helical" evidence="7">
    <location>
        <begin position="839"/>
        <end position="860"/>
    </location>
</feature>
<feature type="region of interest" description="Disordered" evidence="6">
    <location>
        <begin position="1099"/>
        <end position="1126"/>
    </location>
</feature>
<keyword evidence="4 7" id="KW-1133">Transmembrane helix</keyword>
<dbReference type="Pfam" id="PF02608">
    <property type="entry name" value="Bmp"/>
    <property type="match status" value="1"/>
</dbReference>
<feature type="domain" description="G-protein coupled receptors family 3 profile" evidence="9">
    <location>
        <begin position="836"/>
        <end position="1090"/>
    </location>
</feature>
<evidence type="ECO:0000256" key="5">
    <source>
        <dbReference type="ARBA" id="ARBA00023136"/>
    </source>
</evidence>
<dbReference type="Gene3D" id="3.40.50.2300">
    <property type="match status" value="2"/>
</dbReference>
<protein>
    <recommendedName>
        <fullName evidence="9">G-protein coupled receptors family 3 profile domain-containing protein</fullName>
    </recommendedName>
</protein>
<evidence type="ECO:0000256" key="3">
    <source>
        <dbReference type="ARBA" id="ARBA00022729"/>
    </source>
</evidence>
<dbReference type="PANTHER" id="PTHR43208:SF1">
    <property type="entry name" value="ABC TRANSPORTER SUBSTRATE-BINDING PROTEIN"/>
    <property type="match status" value="1"/>
</dbReference>
<evidence type="ECO:0000259" key="9">
    <source>
        <dbReference type="PROSITE" id="PS50259"/>
    </source>
</evidence>
<feature type="transmembrane region" description="Helical" evidence="7">
    <location>
        <begin position="1000"/>
        <end position="1020"/>
    </location>
</feature>
<evidence type="ECO:0000256" key="8">
    <source>
        <dbReference type="SAM" id="SignalP"/>
    </source>
</evidence>
<accession>A0A7S2S2B1</accession>
<dbReference type="Pfam" id="PF00003">
    <property type="entry name" value="7tm_3"/>
    <property type="match status" value="1"/>
</dbReference>
<dbReference type="PROSITE" id="PS50259">
    <property type="entry name" value="G_PROTEIN_RECEP_F3_4"/>
    <property type="match status" value="1"/>
</dbReference>
<feature type="transmembrane region" description="Helical" evidence="7">
    <location>
        <begin position="1061"/>
        <end position="1084"/>
    </location>
</feature>
<dbReference type="GO" id="GO:0005886">
    <property type="term" value="C:plasma membrane"/>
    <property type="evidence" value="ECO:0007669"/>
    <property type="project" value="InterPro"/>
</dbReference>
<organism evidence="10">
    <name type="scientific">Mucochytrium quahogii</name>
    <dbReference type="NCBI Taxonomy" id="96639"/>
    <lineage>
        <taxon>Eukaryota</taxon>
        <taxon>Sar</taxon>
        <taxon>Stramenopiles</taxon>
        <taxon>Bigyra</taxon>
        <taxon>Labyrinthulomycetes</taxon>
        <taxon>Thraustochytrida</taxon>
        <taxon>Thraustochytriidae</taxon>
        <taxon>Mucochytrium</taxon>
    </lineage>
</organism>
<comment type="subcellular location">
    <subcellularLocation>
        <location evidence="1">Membrane</location>
        <topology evidence="1">Multi-pass membrane protein</topology>
    </subcellularLocation>
</comment>
<feature type="transmembrane region" description="Helical" evidence="7">
    <location>
        <begin position="872"/>
        <end position="894"/>
    </location>
</feature>
<evidence type="ECO:0000256" key="6">
    <source>
        <dbReference type="SAM" id="MobiDB-lite"/>
    </source>
</evidence>
<dbReference type="EMBL" id="HBHK01015128">
    <property type="protein sequence ID" value="CAD9687368.1"/>
    <property type="molecule type" value="Transcribed_RNA"/>
</dbReference>
<feature type="transmembrane region" description="Helical" evidence="7">
    <location>
        <begin position="906"/>
        <end position="924"/>
    </location>
</feature>
<dbReference type="InterPro" id="IPR003760">
    <property type="entry name" value="PnrA-like"/>
</dbReference>
<evidence type="ECO:0000256" key="1">
    <source>
        <dbReference type="ARBA" id="ARBA00004141"/>
    </source>
</evidence>
<dbReference type="GO" id="GO:0004930">
    <property type="term" value="F:G protein-coupled receptor activity"/>
    <property type="evidence" value="ECO:0007669"/>
    <property type="project" value="InterPro"/>
</dbReference>
<keyword evidence="2 7" id="KW-0812">Transmembrane</keyword>
<keyword evidence="5 7" id="KW-0472">Membrane</keyword>
<reference evidence="10" key="1">
    <citation type="submission" date="2021-01" db="EMBL/GenBank/DDBJ databases">
        <authorList>
            <person name="Corre E."/>
            <person name="Pelletier E."/>
            <person name="Niang G."/>
            <person name="Scheremetjew M."/>
            <person name="Finn R."/>
            <person name="Kale V."/>
            <person name="Holt S."/>
            <person name="Cochrane G."/>
            <person name="Meng A."/>
            <person name="Brown T."/>
            <person name="Cohen L."/>
        </authorList>
    </citation>
    <scope>NUCLEOTIDE SEQUENCE</scope>
    <source>
        <strain evidence="10">NY070348D</strain>
    </source>
</reference>
<dbReference type="PANTHER" id="PTHR43208">
    <property type="entry name" value="ABC TRANSPORTER SUBSTRATE-BINDING PROTEIN"/>
    <property type="match status" value="1"/>
</dbReference>
<dbReference type="InterPro" id="IPR017978">
    <property type="entry name" value="GPCR_3_C"/>
</dbReference>
<feature type="transmembrane region" description="Helical" evidence="7">
    <location>
        <begin position="945"/>
        <end position="967"/>
    </location>
</feature>
<keyword evidence="3 8" id="KW-0732">Signal</keyword>
<evidence type="ECO:0000256" key="4">
    <source>
        <dbReference type="ARBA" id="ARBA00022989"/>
    </source>
</evidence>
<sequence length="1156" mass="127482">MYLRTLLLAWLAPMLLDNALGSEVWVSGISPKSCVTNRGDFLVALHGSGFYKEKPGGWVVKFTEVFSGNVNYGSGVYVSENKLSIRLPHGGLALGEYQVSIENTSSLEFILLRVVQQPVIASFSALGGTYKTNDRMATGGKVEIDIFGHYFFDSSDILVRFEDEQRGVALEQPGSFLALDGAPAVRVQLPAWPEPAGWKEGCLDPMKPVRSSTCVPDMEISMRLSLDAGNTFSERIKFVFGYVKPLKVAVVLGGAFNDGGWNFLLNEGRTYILEKYGALVDGLTIAENIVEGEFSRQENIGETIRTSVAVPEYINGTKNRYHDAFSLLKRYCDEEYDLVFTTSFGFMGQTKDVSSSYKPCGRPSKENPNPLHTTYFVNAIGYKTNSITATMSTKHYQMRYLTGMVAGGSLAAHATSSYHTLRGNKCVAYIAAMPLPDVQRGINAFTIGCKKMYADCIVKVLFTGSWGEHNTELKAAAFMFNVAQCDILAHHTNYETSLEYYKSRGGLSVGYNSDSGSSLGDSVLVSSMFNWGPVFSYFVSELLTDTWKAHEKEPELGGLAYLQEQYWPGIAENAVKFSPKFSPKVAPATRIAVGKEYEKLRQERGDKAFHHIFCGKYMMKRWVYRHAKPPDGTESPSGARAQGCGGQPEWKRLETAQLPNLAHFRTSSGEPVPLNATALEESFCLWGINFAGEALVKTAFPPNFSENDIFNDFFVDGVELMEHQQNSYGVIHTDTNHQCYTSYGVHGDRFYSPPKVYPKCDNTQWRVERGVCDANSGKTPIVYSWVDEQVKCGVETPDTVNEWNEILTPSVLPYVNESEGEYRYPNCDYISDQSSTGSWLKVFSIVGIAVTGVLWGYVLGQRDHKVIRASQIDILNLLCAGAFLLNATTLLLLNEPTPFLCALRKWAFHISLDITLAAVWAKIYRVYHLYNFPGKGKARITQTSVVMKSLILVFTDVVVLSLGTILYPPQIVTEPLSIPLPVQGVGKLEQTSCADIGREFVTASTLLKLIGSGVILYLVYRTRTCPSEFVEHKYIVLGVYNALSVGGLTGIYMMFGQPSYTTAAIMQAGVTMYCTIVLLALLIVPKLLTVYGYLSSGSISTGTQQSSHKIAPSSVETGKVPPPDGGSMVSQFPLPTGVSDTNIPIPESERSTMRGY</sequence>
<dbReference type="AlphaFoldDB" id="A0A7S2S2B1"/>
<feature type="chain" id="PRO_5031565851" description="G-protein coupled receptors family 3 profile domain-containing protein" evidence="8">
    <location>
        <begin position="22"/>
        <end position="1156"/>
    </location>
</feature>
<gene>
    <name evidence="10" type="ORF">QSP1433_LOCUS9489</name>
</gene>
<proteinExistence type="predicted"/>
<evidence type="ECO:0000313" key="10">
    <source>
        <dbReference type="EMBL" id="CAD9687368.1"/>
    </source>
</evidence>
<evidence type="ECO:0000256" key="7">
    <source>
        <dbReference type="SAM" id="Phobius"/>
    </source>
</evidence>
<feature type="signal peptide" evidence="8">
    <location>
        <begin position="1"/>
        <end position="21"/>
    </location>
</feature>